<sequence length="243" mass="27510">MISDAGEGLAHRRRELFDSLALLRNISIALSLLLIFSHSFQNFHHSSQNLFQATSFNEILIDSDRRWRSSPVTLFQFALSTIPLVPPLLPNPSQSCKSEFFEQQLDFPTTNHSPAITTPCGMPSSASASSPIPWSFMRSRRTLPIPYPAEEKLGFFLLGMWSTLGPLSKSRPILKSKGPNPKKEWPRSVLPIFLSTPYYLLHRFSALFGHGLQSRRELIILSSVNLNLRCPSYSCFGWSKFPR</sequence>
<reference evidence="1 2" key="1">
    <citation type="submission" date="2020-12" db="EMBL/GenBank/DDBJ databases">
        <title>Concerted genomic and epigenomic changes stabilize Arabidopsis allopolyploids.</title>
        <authorList>
            <person name="Chen Z."/>
        </authorList>
    </citation>
    <scope>NUCLEOTIDE SEQUENCE [LARGE SCALE GENOMIC DNA]</scope>
    <source>
        <strain evidence="1">Allo738</strain>
        <tissue evidence="1">Leaf</tissue>
    </source>
</reference>
<comment type="caution">
    <text evidence="1">The sequence shown here is derived from an EMBL/GenBank/DDBJ whole genome shotgun (WGS) entry which is preliminary data.</text>
</comment>
<keyword evidence="2" id="KW-1185">Reference proteome</keyword>
<name>A0A8T2GMK1_9BRAS</name>
<dbReference type="Proteomes" id="UP000694240">
    <property type="component" value="Chromosome 1"/>
</dbReference>
<gene>
    <name evidence="1" type="ORF">ISN45_At01g034480</name>
</gene>
<protein>
    <submittedName>
        <fullName evidence="1">Uncharacterized protein</fullName>
    </submittedName>
</protein>
<dbReference type="AlphaFoldDB" id="A0A8T2GMK1"/>
<evidence type="ECO:0000313" key="1">
    <source>
        <dbReference type="EMBL" id="KAG7648482.1"/>
    </source>
</evidence>
<accession>A0A8T2GMK1</accession>
<organism evidence="1 2">
    <name type="scientific">Arabidopsis thaliana x Arabidopsis arenosa</name>
    <dbReference type="NCBI Taxonomy" id="1240361"/>
    <lineage>
        <taxon>Eukaryota</taxon>
        <taxon>Viridiplantae</taxon>
        <taxon>Streptophyta</taxon>
        <taxon>Embryophyta</taxon>
        <taxon>Tracheophyta</taxon>
        <taxon>Spermatophyta</taxon>
        <taxon>Magnoliopsida</taxon>
        <taxon>eudicotyledons</taxon>
        <taxon>Gunneridae</taxon>
        <taxon>Pentapetalae</taxon>
        <taxon>rosids</taxon>
        <taxon>malvids</taxon>
        <taxon>Brassicales</taxon>
        <taxon>Brassicaceae</taxon>
        <taxon>Camelineae</taxon>
        <taxon>Arabidopsis</taxon>
    </lineage>
</organism>
<proteinExistence type="predicted"/>
<evidence type="ECO:0000313" key="2">
    <source>
        <dbReference type="Proteomes" id="UP000694240"/>
    </source>
</evidence>
<dbReference type="EMBL" id="JAEFBK010000001">
    <property type="protein sequence ID" value="KAG7648482.1"/>
    <property type="molecule type" value="Genomic_DNA"/>
</dbReference>